<dbReference type="RefSeq" id="WP_228344375.1">
    <property type="nucleotide sequence ID" value="NZ_CP046056.1"/>
</dbReference>
<proteinExistence type="predicted"/>
<protein>
    <submittedName>
        <fullName evidence="2">Type II toxin-antitoxin system HicB family antitoxin</fullName>
    </submittedName>
</protein>
<organism evidence="2 3">
    <name type="scientific">Venatoribacter cucullus</name>
    <dbReference type="NCBI Taxonomy" id="2661630"/>
    <lineage>
        <taxon>Bacteria</taxon>
        <taxon>Pseudomonadati</taxon>
        <taxon>Pseudomonadota</taxon>
        <taxon>Gammaproteobacteria</taxon>
        <taxon>Oceanospirillales</taxon>
        <taxon>Oceanospirillaceae</taxon>
        <taxon>Venatoribacter</taxon>
    </lineage>
</organism>
<keyword evidence="3" id="KW-1185">Reference proteome</keyword>
<evidence type="ECO:0000259" key="1">
    <source>
        <dbReference type="Pfam" id="PF15919"/>
    </source>
</evidence>
<accession>A0A9X7UVA6</accession>
<dbReference type="SUPFAM" id="SSF143100">
    <property type="entry name" value="TTHA1013/TTHA0281-like"/>
    <property type="match status" value="1"/>
</dbReference>
<name>A0A9X7UVA6_9GAMM</name>
<sequence length="137" mass="15118">MKFPIAIELGNETQAYGVEFPDIPGCVSAGDTLDEAIANAYEALEGYMEFLFEEGDPVPQAGLIEEHRKNPAYTDRIWALVDFDITPYLGKSQKINVTLPDRLIKRIDAIVSANPRYGSRSGFLAQAALDELNSLHS</sequence>
<evidence type="ECO:0000313" key="3">
    <source>
        <dbReference type="Proteomes" id="UP000596074"/>
    </source>
</evidence>
<dbReference type="InterPro" id="IPR051404">
    <property type="entry name" value="TA_system_antitoxin"/>
</dbReference>
<dbReference type="CDD" id="cd22231">
    <property type="entry name" value="RHH_NikR_HicB-like"/>
    <property type="match status" value="1"/>
</dbReference>
<reference evidence="2 3" key="1">
    <citation type="submission" date="2019-11" db="EMBL/GenBank/DDBJ databases">
        <title>Venatorbacter sp. nov. a predator of Campylobacter and other Gram-negative bacteria.</title>
        <authorList>
            <person name="Saeedi A."/>
            <person name="Cummings N.J."/>
            <person name="Connerton I.F."/>
            <person name="Connerton P.L."/>
        </authorList>
    </citation>
    <scope>NUCLEOTIDE SEQUENCE [LARGE SCALE GENOMIC DNA]</scope>
    <source>
        <strain evidence="2">XL5</strain>
    </source>
</reference>
<dbReference type="Proteomes" id="UP000596074">
    <property type="component" value="Chromosome"/>
</dbReference>
<dbReference type="Pfam" id="PF15919">
    <property type="entry name" value="HicB_lk_antitox"/>
    <property type="match status" value="1"/>
</dbReference>
<dbReference type="KEGG" id="vcw:GJQ55_07510"/>
<dbReference type="EMBL" id="CP046056">
    <property type="protein sequence ID" value="QQD24332.1"/>
    <property type="molecule type" value="Genomic_DNA"/>
</dbReference>
<evidence type="ECO:0000313" key="2">
    <source>
        <dbReference type="EMBL" id="QQD24332.1"/>
    </source>
</evidence>
<dbReference type="PANTHER" id="PTHR34504:SF4">
    <property type="entry name" value="ANTITOXIN HICB"/>
    <property type="match status" value="1"/>
</dbReference>
<dbReference type="InterPro" id="IPR031807">
    <property type="entry name" value="HicB-like"/>
</dbReference>
<dbReference type="PANTHER" id="PTHR34504">
    <property type="entry name" value="ANTITOXIN HICB"/>
    <property type="match status" value="1"/>
</dbReference>
<dbReference type="Gene3D" id="3.30.160.250">
    <property type="match status" value="1"/>
</dbReference>
<dbReference type="AlphaFoldDB" id="A0A9X7UVA6"/>
<feature type="domain" description="HicB-like antitoxin of toxin-antitoxin system" evidence="1">
    <location>
        <begin position="3"/>
        <end position="128"/>
    </location>
</feature>
<dbReference type="InterPro" id="IPR035069">
    <property type="entry name" value="TTHA1013/TTHA0281-like"/>
</dbReference>
<gene>
    <name evidence="2" type="ORF">GJQ55_07510</name>
</gene>